<name>X1FXF9_9ZZZZ</name>
<proteinExistence type="predicted"/>
<sequence length="141" mass="16630">MERGKITHLGNVIYLVQHQKSWYGVVTLVEINDDLSNPFVLIKVGDYEETLSELMDRITREIELERLSDPKPWYPFAYRISPADYSVRYNLTKWGNQYGGLPKRIDLLFCADDSGQEDWPRFKKRVYSPEELLNDQELVQN</sequence>
<accession>X1FXF9</accession>
<gene>
    <name evidence="1" type="ORF">S03H2_23965</name>
</gene>
<feature type="non-terminal residue" evidence="1">
    <location>
        <position position="141"/>
    </location>
</feature>
<reference evidence="1" key="1">
    <citation type="journal article" date="2014" name="Front. Microbiol.">
        <title>High frequency of phylogenetically diverse reductive dehalogenase-homologous genes in deep subseafloor sedimentary metagenomes.</title>
        <authorList>
            <person name="Kawai M."/>
            <person name="Futagami T."/>
            <person name="Toyoda A."/>
            <person name="Takaki Y."/>
            <person name="Nishi S."/>
            <person name="Hori S."/>
            <person name="Arai W."/>
            <person name="Tsubouchi T."/>
            <person name="Morono Y."/>
            <person name="Uchiyama I."/>
            <person name="Ito T."/>
            <person name="Fujiyama A."/>
            <person name="Inagaki F."/>
            <person name="Takami H."/>
        </authorList>
    </citation>
    <scope>NUCLEOTIDE SEQUENCE</scope>
    <source>
        <strain evidence="1">Expedition CK06-06</strain>
    </source>
</reference>
<comment type="caution">
    <text evidence="1">The sequence shown here is derived from an EMBL/GenBank/DDBJ whole genome shotgun (WGS) entry which is preliminary data.</text>
</comment>
<protein>
    <submittedName>
        <fullName evidence="1">Uncharacterized protein</fullName>
    </submittedName>
</protein>
<organism evidence="1">
    <name type="scientific">marine sediment metagenome</name>
    <dbReference type="NCBI Taxonomy" id="412755"/>
    <lineage>
        <taxon>unclassified sequences</taxon>
        <taxon>metagenomes</taxon>
        <taxon>ecological metagenomes</taxon>
    </lineage>
</organism>
<dbReference type="EMBL" id="BARU01013196">
    <property type="protein sequence ID" value="GAH33989.1"/>
    <property type="molecule type" value="Genomic_DNA"/>
</dbReference>
<evidence type="ECO:0000313" key="1">
    <source>
        <dbReference type="EMBL" id="GAH33989.1"/>
    </source>
</evidence>
<dbReference type="AlphaFoldDB" id="X1FXF9"/>